<geneLocation type="plastid" evidence="1"/>
<name>A0A3G3MGN3_9FLOR</name>
<proteinExistence type="predicted"/>
<organism evidence="1">
    <name type="scientific">Lithothamnion sp</name>
    <dbReference type="NCBI Taxonomy" id="1940749"/>
    <lineage>
        <taxon>Eukaryota</taxon>
        <taxon>Rhodophyta</taxon>
        <taxon>Florideophyceae</taxon>
        <taxon>Corallinophycidae</taxon>
        <taxon>Hapalidiales</taxon>
        <taxon>Hapalidiaceae</taxon>
        <taxon>Melobesioideae</taxon>
        <taxon>Lithothamnion</taxon>
    </lineage>
</organism>
<gene>
    <name evidence="1" type="primary">ycf56</name>
</gene>
<accession>A0A3G3MGN3</accession>
<keyword evidence="1" id="KW-0934">Plastid</keyword>
<dbReference type="AlphaFoldDB" id="A0A3G3MGN3"/>
<dbReference type="EMBL" id="MH281627">
    <property type="protein sequence ID" value="AYR05952.1"/>
    <property type="molecule type" value="Genomic_DNA"/>
</dbReference>
<dbReference type="Gene3D" id="3.60.15.10">
    <property type="entry name" value="Ribonuclease Z/Hydroxyacylglutathione hydrolase-like"/>
    <property type="match status" value="1"/>
</dbReference>
<dbReference type="GO" id="GO:0005634">
    <property type="term" value="C:nucleus"/>
    <property type="evidence" value="ECO:0007669"/>
    <property type="project" value="TreeGrafter"/>
</dbReference>
<sequence>MKIINLKQKHLFIYSFQDFSSSFVIKIQHLGQIWLLNCSEGCQHTLTRKKIKISQITKIIITDLSIKHTSGLLGLLSSLSLNTSIKKIDLYGPNGLVNYLFWGRKYSQTNFHYTLSIHNIETGIIAQNQLYQLYAFADLSSISSFNYCILISEKPGRFNLLKAIGNKVPLGPFYGELKIGSDFILPDGCTLCGDNFVNSYYLGDKILFLSSYSKRQSFEAIKGCSMLFYK</sequence>
<protein>
    <submittedName>
        <fullName evidence="1">Uncharacterized protein</fullName>
    </submittedName>
</protein>
<dbReference type="GO" id="GO:0042781">
    <property type="term" value="F:3'-tRNA processing endoribonuclease activity"/>
    <property type="evidence" value="ECO:0007669"/>
    <property type="project" value="TreeGrafter"/>
</dbReference>
<dbReference type="PANTHER" id="PTHR46018">
    <property type="entry name" value="ZINC PHOSPHODIESTERASE ELAC PROTEIN 1"/>
    <property type="match status" value="1"/>
</dbReference>
<dbReference type="InterPro" id="IPR036866">
    <property type="entry name" value="RibonucZ/Hydroxyglut_hydro"/>
</dbReference>
<reference evidence="1" key="1">
    <citation type="journal article" date="2018" name="Genome Biol. Evol.">
        <title>Mitochondrial and Plastid Genomes from Coralline Red Algae Provide Insights into the Incongruent Evolutionary Histories of Organelles.</title>
        <authorList>
            <person name="Lee J."/>
            <person name="Song H.J."/>
            <person name="In Park S."/>
            <person name="Lee Y.M."/>
            <person name="Jeong S.Y."/>
            <person name="Oh Cho T."/>
            <person name="Kim J.H."/>
            <person name="Choi H.G."/>
            <person name="Choi C.G."/>
            <person name="Nelson W.A."/>
            <person name="Fredericq S."/>
            <person name="Bhattacharya D."/>
            <person name="Su Yoon H."/>
        </authorList>
    </citation>
    <scope>NUCLEOTIDE SEQUENCE</scope>
</reference>
<evidence type="ECO:0000313" key="1">
    <source>
        <dbReference type="EMBL" id="AYR05952.1"/>
    </source>
</evidence>
<dbReference type="SUPFAM" id="SSF56281">
    <property type="entry name" value="Metallo-hydrolase/oxidoreductase"/>
    <property type="match status" value="1"/>
</dbReference>
<dbReference type="PANTHER" id="PTHR46018:SF2">
    <property type="entry name" value="ZINC PHOSPHODIESTERASE ELAC PROTEIN 1"/>
    <property type="match status" value="1"/>
</dbReference>